<protein>
    <submittedName>
        <fullName evidence="1">Uncharacterized protein</fullName>
    </submittedName>
</protein>
<dbReference type="EMBL" id="AYKF01000099">
    <property type="protein sequence ID" value="ROO26780.1"/>
    <property type="molecule type" value="Genomic_DNA"/>
</dbReference>
<evidence type="ECO:0000313" key="2">
    <source>
        <dbReference type="Proteomes" id="UP000285123"/>
    </source>
</evidence>
<gene>
    <name evidence="1" type="ORF">SAHL_12460</name>
</gene>
<dbReference type="AlphaFoldDB" id="A0A423PMF6"/>
<accession>A0A423PMF6</accession>
<reference evidence="1 2" key="1">
    <citation type="submission" date="2013-10" db="EMBL/GenBank/DDBJ databases">
        <title>Salinisphaera halophila YIM 95161 Genome Sequencing.</title>
        <authorList>
            <person name="Lai Q."/>
            <person name="Li C."/>
            <person name="Shao Z."/>
        </authorList>
    </citation>
    <scope>NUCLEOTIDE SEQUENCE [LARGE SCALE GENOMIC DNA]</scope>
    <source>
        <strain evidence="1 2">YIM 95161</strain>
    </source>
</reference>
<organism evidence="1 2">
    <name type="scientific">Salinisphaera orenii YIM 95161</name>
    <dbReference type="NCBI Taxonomy" id="1051139"/>
    <lineage>
        <taxon>Bacteria</taxon>
        <taxon>Pseudomonadati</taxon>
        <taxon>Pseudomonadota</taxon>
        <taxon>Gammaproteobacteria</taxon>
        <taxon>Salinisphaerales</taxon>
        <taxon>Salinisphaeraceae</taxon>
        <taxon>Salinisphaera</taxon>
    </lineage>
</organism>
<evidence type="ECO:0000313" key="1">
    <source>
        <dbReference type="EMBL" id="ROO26780.1"/>
    </source>
</evidence>
<comment type="caution">
    <text evidence="1">The sequence shown here is derived from an EMBL/GenBank/DDBJ whole genome shotgun (WGS) entry which is preliminary data.</text>
</comment>
<proteinExistence type="predicted"/>
<sequence length="71" mass="7827">MAADTIIDRDTFEAEDGVQFSGTIDEDGHVVIDVDDPDNEVDNRVRLFADDLGGLVAMLQRFQQTSQRDAG</sequence>
<dbReference type="RefSeq" id="WP_123591734.1">
    <property type="nucleotide sequence ID" value="NZ_AYKF01000099.1"/>
</dbReference>
<dbReference type="Proteomes" id="UP000285123">
    <property type="component" value="Unassembled WGS sequence"/>
</dbReference>
<name>A0A423PMF6_9GAMM</name>